<dbReference type="CDD" id="cd00158">
    <property type="entry name" value="RHOD"/>
    <property type="match status" value="1"/>
</dbReference>
<organism evidence="3 4">
    <name type="scientific">Strigomonas culicis</name>
    <dbReference type="NCBI Taxonomy" id="28005"/>
    <lineage>
        <taxon>Eukaryota</taxon>
        <taxon>Discoba</taxon>
        <taxon>Euglenozoa</taxon>
        <taxon>Kinetoplastea</taxon>
        <taxon>Metakinetoplastina</taxon>
        <taxon>Trypanosomatida</taxon>
        <taxon>Trypanosomatidae</taxon>
        <taxon>Strigomonadinae</taxon>
        <taxon>Strigomonas</taxon>
    </lineage>
</organism>
<evidence type="ECO:0000259" key="2">
    <source>
        <dbReference type="PROSITE" id="PS50206"/>
    </source>
</evidence>
<keyword evidence="1" id="KW-0812">Transmembrane</keyword>
<name>S9TBG6_9TRYP</name>
<keyword evidence="4" id="KW-1185">Reference proteome</keyword>
<feature type="transmembrane region" description="Helical" evidence="1">
    <location>
        <begin position="148"/>
        <end position="175"/>
    </location>
</feature>
<evidence type="ECO:0000313" key="3">
    <source>
        <dbReference type="EMBL" id="EPY15357.1"/>
    </source>
</evidence>
<keyword evidence="1" id="KW-1133">Transmembrane helix</keyword>
<reference evidence="3 4" key="1">
    <citation type="journal article" date="2013" name="PLoS ONE">
        <title>Predicting the Proteins of Angomonas deanei, Strigomonas culicis and Their Respective Endosymbionts Reveals New Aspects of the Trypanosomatidae Family.</title>
        <authorList>
            <person name="Motta M.C."/>
            <person name="Martins A.C."/>
            <person name="de Souza S.S."/>
            <person name="Catta-Preta C.M."/>
            <person name="Silva R."/>
            <person name="Klein C.C."/>
            <person name="de Almeida L.G."/>
            <person name="de Lima Cunha O."/>
            <person name="Ciapina L.P."/>
            <person name="Brocchi M."/>
            <person name="Colabardini A.C."/>
            <person name="de Araujo Lima B."/>
            <person name="Machado C.R."/>
            <person name="de Almeida Soares C.M."/>
            <person name="Probst C.M."/>
            <person name="de Menezes C.B."/>
            <person name="Thompson C.E."/>
            <person name="Bartholomeu D.C."/>
            <person name="Gradia D.F."/>
            <person name="Pavoni D.P."/>
            <person name="Grisard E.C."/>
            <person name="Fantinatti-Garboggini F."/>
            <person name="Marchini F.K."/>
            <person name="Rodrigues-Luiz G.F."/>
            <person name="Wagner G."/>
            <person name="Goldman G.H."/>
            <person name="Fietto J.L."/>
            <person name="Elias M.C."/>
            <person name="Goldman M.H."/>
            <person name="Sagot M.F."/>
            <person name="Pereira M."/>
            <person name="Stoco P.H."/>
            <person name="de Mendonca-Neto R.P."/>
            <person name="Teixeira S.M."/>
            <person name="Maciel T.E."/>
            <person name="de Oliveira Mendes T.A."/>
            <person name="Urmenyi T.P."/>
            <person name="de Souza W."/>
            <person name="Schenkman S."/>
            <person name="de Vasconcelos A.T."/>
        </authorList>
    </citation>
    <scope>NUCLEOTIDE SEQUENCE [LARGE SCALE GENOMIC DNA]</scope>
</reference>
<gene>
    <name evidence="3" type="ORF">STCU_12087</name>
</gene>
<dbReference type="Pfam" id="PF00581">
    <property type="entry name" value="Rhodanese"/>
    <property type="match status" value="1"/>
</dbReference>
<dbReference type="PROSITE" id="PS50206">
    <property type="entry name" value="RHODANESE_3"/>
    <property type="match status" value="1"/>
</dbReference>
<dbReference type="InterPro" id="IPR036873">
    <property type="entry name" value="Rhodanese-like_dom_sf"/>
</dbReference>
<protein>
    <submittedName>
        <fullName evidence="3">Rhodanese domain protein</fullName>
    </submittedName>
</protein>
<dbReference type="Gene3D" id="6.10.140.1340">
    <property type="match status" value="1"/>
</dbReference>
<dbReference type="Gene3D" id="3.40.250.10">
    <property type="entry name" value="Rhodanese-like domain"/>
    <property type="match status" value="1"/>
</dbReference>
<dbReference type="SMART" id="SM00450">
    <property type="entry name" value="RHOD"/>
    <property type="match status" value="1"/>
</dbReference>
<dbReference type="PANTHER" id="PTHR43031:SF1">
    <property type="entry name" value="PYRIDINE NUCLEOTIDE-DISULPHIDE OXIDOREDUCTASE"/>
    <property type="match status" value="1"/>
</dbReference>
<comment type="caution">
    <text evidence="3">The sequence shown here is derived from an EMBL/GenBank/DDBJ whole genome shotgun (WGS) entry which is preliminary data.</text>
</comment>
<dbReference type="InterPro" id="IPR050229">
    <property type="entry name" value="GlpE_sulfurtransferase"/>
</dbReference>
<sequence>MATQVSPAALHSMLKERNVFLVDVREPFEYRREHIAGSHSFPKSSLQPDEVLQAAGRLPICVQCVSGDRSSIVAQSLAGVVAKSHSAYRNVGLYNLTGGITAWRTAGLPVVEDKKAPLPVIRQVHLIASTLILSGTLLTRFYNQNFFALPLFVGCGLFVSGATGFCGMAVLLQYLPYNKAE</sequence>
<accession>S9TBG6</accession>
<dbReference type="OrthoDB" id="566238at2759"/>
<evidence type="ECO:0000313" key="4">
    <source>
        <dbReference type="Proteomes" id="UP000015354"/>
    </source>
</evidence>
<keyword evidence="1" id="KW-0472">Membrane</keyword>
<feature type="domain" description="Rhodanese" evidence="2">
    <location>
        <begin position="15"/>
        <end position="112"/>
    </location>
</feature>
<proteinExistence type="predicted"/>
<evidence type="ECO:0000256" key="1">
    <source>
        <dbReference type="SAM" id="Phobius"/>
    </source>
</evidence>
<dbReference type="AlphaFoldDB" id="S9TBG6"/>
<dbReference type="SUPFAM" id="SSF52821">
    <property type="entry name" value="Rhodanese/Cell cycle control phosphatase"/>
    <property type="match status" value="1"/>
</dbReference>
<dbReference type="PANTHER" id="PTHR43031">
    <property type="entry name" value="FAD-DEPENDENT OXIDOREDUCTASE"/>
    <property type="match status" value="1"/>
</dbReference>
<dbReference type="Proteomes" id="UP000015354">
    <property type="component" value="Unassembled WGS sequence"/>
</dbReference>
<dbReference type="InterPro" id="IPR001763">
    <property type="entry name" value="Rhodanese-like_dom"/>
</dbReference>
<dbReference type="EMBL" id="ATMH01012175">
    <property type="protein sequence ID" value="EPY15357.1"/>
    <property type="molecule type" value="Genomic_DNA"/>
</dbReference>